<dbReference type="Proteomes" id="UP000001519">
    <property type="component" value="Chromosome 5"/>
</dbReference>
<evidence type="ECO:0000313" key="2">
    <source>
        <dbReference type="Proteomes" id="UP000001519"/>
    </source>
</evidence>
<reference evidence="1" key="4">
    <citation type="submission" date="2025-09" db="UniProtKB">
        <authorList>
            <consortium name="Ensembl"/>
        </authorList>
    </citation>
    <scope>IDENTIFICATION</scope>
</reference>
<dbReference type="PANTHER" id="PTHR12138:SF162">
    <property type="entry name" value="CHROMOSOME UNDETERMINED SCAFFOLD_275, WHOLE GENOME SHOTGUN SEQUENCE"/>
    <property type="match status" value="1"/>
</dbReference>
<dbReference type="Ensembl" id="ENSGGOT00000064317.1">
    <property type="protein sequence ID" value="ENSGGOP00000032778.1"/>
    <property type="gene ID" value="ENSGGOG00000009650.3"/>
</dbReference>
<reference evidence="1 2" key="2">
    <citation type="journal article" date="2012" name="Nature">
        <title>Insights into hominid evolution from the gorilla genome sequence.</title>
        <authorList>
            <person name="Scally A."/>
            <person name="Dutheil J.Y."/>
            <person name="Hillier L.W."/>
            <person name="Jordan G.E."/>
            <person name="Goodhead I."/>
            <person name="Herrero J."/>
            <person name="Hobolth A."/>
            <person name="Lappalainen T."/>
            <person name="Mailund T."/>
            <person name="Marques-Bonet T."/>
            <person name="McCarthy S."/>
            <person name="Montgomery S.H."/>
            <person name="Schwalie P.C."/>
            <person name="Tang Y.A."/>
            <person name="Ward M.C."/>
            <person name="Xue Y."/>
            <person name="Yngvadottir B."/>
            <person name="Alkan C."/>
            <person name="Andersen L.N."/>
            <person name="Ayub Q."/>
            <person name="Ball E.V."/>
            <person name="Beal K."/>
            <person name="Bradley B.J."/>
            <person name="Chen Y."/>
            <person name="Clee C.M."/>
            <person name="Fitzgerald S."/>
            <person name="Graves T.A."/>
            <person name="Gu Y."/>
            <person name="Heath P."/>
            <person name="Heger A."/>
            <person name="Karakoc E."/>
            <person name="Kolb-Kokocinski A."/>
            <person name="Laird G.K."/>
            <person name="Lunter G."/>
            <person name="Meader S."/>
            <person name="Mort M."/>
            <person name="Mullikin J.C."/>
            <person name="Munch K."/>
            <person name="O'Connor T.D."/>
            <person name="Phillips A.D."/>
            <person name="Prado-Martinez J."/>
            <person name="Rogers A.S."/>
            <person name="Sajjadian S."/>
            <person name="Schmidt D."/>
            <person name="Shaw K."/>
            <person name="Simpson J.T."/>
            <person name="Stenson P.D."/>
            <person name="Turner D.J."/>
            <person name="Vigilant L."/>
            <person name="Vilella A.J."/>
            <person name="Whitener W."/>
            <person name="Zhu B."/>
            <person name="Cooper D.N."/>
            <person name="de Jong P."/>
            <person name="Dermitzakis E.T."/>
            <person name="Eichler E.E."/>
            <person name="Flicek P."/>
            <person name="Goldman N."/>
            <person name="Mundy N.I."/>
            <person name="Ning Z."/>
            <person name="Odom D.T."/>
            <person name="Ponting C.P."/>
            <person name="Quail M.A."/>
            <person name="Ryder O.A."/>
            <person name="Searle S.M."/>
            <person name="Warren W.C."/>
            <person name="Wilson R.K."/>
            <person name="Schierup M.H."/>
            <person name="Rogers J."/>
            <person name="Tyler-Smith C."/>
            <person name="Durbin R."/>
        </authorList>
    </citation>
    <scope>NUCLEOTIDE SEQUENCE [LARGE SCALE GENOMIC DNA]</scope>
</reference>
<accession>A0A2I2YCX1</accession>
<dbReference type="EMBL" id="CABD030042241">
    <property type="status" value="NOT_ANNOTATED_CDS"/>
    <property type="molecule type" value="Genomic_DNA"/>
</dbReference>
<reference evidence="2" key="1">
    <citation type="submission" date="2011-05" db="EMBL/GenBank/DDBJ databases">
        <title>Insights into the evolution of the great apes provided by the gorilla genome.</title>
        <authorList>
            <person name="Scally A."/>
        </authorList>
    </citation>
    <scope>NUCLEOTIDE SEQUENCE [LARGE SCALE GENOMIC DNA]</scope>
</reference>
<dbReference type="Bgee" id="ENSGGOG00000009650">
    <property type="expression patterns" value="Expressed in liver and 6 other cell types or tissues"/>
</dbReference>
<gene>
    <name evidence="1" type="primary">RARS1</name>
</gene>
<organism evidence="1 2">
    <name type="scientific">Gorilla gorilla gorilla</name>
    <name type="common">Western lowland gorilla</name>
    <dbReference type="NCBI Taxonomy" id="9595"/>
    <lineage>
        <taxon>Eukaryota</taxon>
        <taxon>Metazoa</taxon>
        <taxon>Chordata</taxon>
        <taxon>Craniata</taxon>
        <taxon>Vertebrata</taxon>
        <taxon>Euteleostomi</taxon>
        <taxon>Mammalia</taxon>
        <taxon>Eutheria</taxon>
        <taxon>Euarchontoglires</taxon>
        <taxon>Primates</taxon>
        <taxon>Haplorrhini</taxon>
        <taxon>Catarrhini</taxon>
        <taxon>Hominidae</taxon>
        <taxon>Gorilla</taxon>
    </lineage>
</organism>
<proteinExistence type="predicted"/>
<keyword evidence="2" id="KW-1185">Reference proteome</keyword>
<protein>
    <submittedName>
        <fullName evidence="1">Arginyl-tRNA synthetase 1</fullName>
    </submittedName>
</protein>
<dbReference type="PANTHER" id="PTHR12138">
    <property type="entry name" value="PRIMATE-EXPANDED PROTEIN FAMILY"/>
    <property type="match status" value="1"/>
</dbReference>
<dbReference type="AlphaFoldDB" id="A0A2I2YCX1"/>
<name>A0A2I2YCX1_GORGO</name>
<dbReference type="GeneTree" id="ENSGT00530000063407"/>
<evidence type="ECO:0000313" key="1">
    <source>
        <dbReference type="Ensembl" id="ENSGGOP00000032778.1"/>
    </source>
</evidence>
<reference evidence="1" key="3">
    <citation type="submission" date="2025-08" db="UniProtKB">
        <authorList>
            <consortium name="Ensembl"/>
        </authorList>
    </citation>
    <scope>IDENTIFICATION</scope>
</reference>
<sequence>MDVLVSECSARLLQQSLALSSRLECSGTISTHCNLSLWDSGNSPASASQVARITGRRD</sequence>